<dbReference type="GO" id="GO:0016874">
    <property type="term" value="F:ligase activity"/>
    <property type="evidence" value="ECO:0007669"/>
    <property type="project" value="UniProtKB-KW"/>
</dbReference>
<comment type="caution">
    <text evidence="4">The sequence shown here is derived from an EMBL/GenBank/DDBJ whole genome shotgun (WGS) entry which is preliminary data.</text>
</comment>
<dbReference type="InterPro" id="IPR013815">
    <property type="entry name" value="ATP_grasp_subdomain_1"/>
</dbReference>
<evidence type="ECO:0000256" key="3">
    <source>
        <dbReference type="ARBA" id="ARBA00022840"/>
    </source>
</evidence>
<proteinExistence type="predicted"/>
<organism evidence="4 5">
    <name type="scientific">Clostridium neonatale</name>
    <dbReference type="NCBI Taxonomy" id="137838"/>
    <lineage>
        <taxon>Bacteria</taxon>
        <taxon>Bacillati</taxon>
        <taxon>Bacillota</taxon>
        <taxon>Clostridia</taxon>
        <taxon>Eubacteriales</taxon>
        <taxon>Clostridiaceae</taxon>
        <taxon>Clostridium</taxon>
    </lineage>
</organism>
<name>A0AA86MRK6_9CLOT</name>
<protein>
    <submittedName>
        <fullName evidence="4">Carbamoylphosphate synthase large subunit</fullName>
    </submittedName>
</protein>
<evidence type="ECO:0000256" key="1">
    <source>
        <dbReference type="ARBA" id="ARBA00022598"/>
    </source>
</evidence>
<dbReference type="InterPro" id="IPR048764">
    <property type="entry name" value="PylC_N"/>
</dbReference>
<dbReference type="Pfam" id="PF02655">
    <property type="entry name" value="ATP-grasp_3"/>
    <property type="match status" value="1"/>
</dbReference>
<dbReference type="SUPFAM" id="SSF56059">
    <property type="entry name" value="Glutathione synthetase ATP-binding domain-like"/>
    <property type="match status" value="1"/>
</dbReference>
<dbReference type="PROSITE" id="PS50975">
    <property type="entry name" value="ATP_GRASP"/>
    <property type="match status" value="1"/>
</dbReference>
<dbReference type="Proteomes" id="UP000789738">
    <property type="component" value="Unassembled WGS sequence"/>
</dbReference>
<dbReference type="InterPro" id="IPR052032">
    <property type="entry name" value="ATP-dep_AA_Ligase"/>
</dbReference>
<dbReference type="AlphaFoldDB" id="A0AA86MRK6"/>
<accession>A0AA86MRK6</accession>
<dbReference type="NCBIfam" id="NF009403">
    <property type="entry name" value="PRK12767.1-2"/>
    <property type="match status" value="1"/>
</dbReference>
<dbReference type="InterPro" id="IPR003806">
    <property type="entry name" value="ATP-grasp_PylC-type"/>
</dbReference>
<keyword evidence="1" id="KW-0436">Ligase</keyword>
<dbReference type="RefSeq" id="WP_210888399.1">
    <property type="nucleotide sequence ID" value="NZ_CAKJVE010000004.1"/>
</dbReference>
<dbReference type="Gene3D" id="3.30.470.20">
    <property type="entry name" value="ATP-grasp fold, B domain"/>
    <property type="match status" value="1"/>
</dbReference>
<dbReference type="PANTHER" id="PTHR43585:SF2">
    <property type="entry name" value="ATP-GRASP ENZYME FSQD"/>
    <property type="match status" value="1"/>
</dbReference>
<dbReference type="GO" id="GO:0046872">
    <property type="term" value="F:metal ion binding"/>
    <property type="evidence" value="ECO:0007669"/>
    <property type="project" value="InterPro"/>
</dbReference>
<keyword evidence="2" id="KW-0547">Nucleotide-binding</keyword>
<gene>
    <name evidence="4" type="ORF">CNEO_41729</name>
</gene>
<sequence>MSDKLINKRVMLITSIGKRVQLIKHLSKNFKIIGVDAGELNPCRYFVDKFYKVPNAVEKNYISELLKICKKENVDLLIPLYEGEFSILNKNRQQFQNINTELMLSSERVVDVCKDKYKTSEYFKHENIKNPRVYTKNEIENIIHNKEESKFPLFIKPADGMGSSNAFRINNVNELCFFKEYIKNGIIQDYIEGTEYTVDVLVDFNGDPVYIIPRIRLEVRSGEVVKSRTVKDQSIIDETIKVIEALNKLKDEKGNGAIGPLTIQFFKTDKNEIYLLEINPRFGGGVPLSFECGADYGNAMLNMLQDKSIKFENNFDVKTMLRFDDAVYIQ</sequence>
<dbReference type="Gene3D" id="3.30.1490.20">
    <property type="entry name" value="ATP-grasp fold, A domain"/>
    <property type="match status" value="1"/>
</dbReference>
<dbReference type="GO" id="GO:0005524">
    <property type="term" value="F:ATP binding"/>
    <property type="evidence" value="ECO:0007669"/>
    <property type="project" value="UniProtKB-UniRule"/>
</dbReference>
<dbReference type="Gene3D" id="3.40.50.20">
    <property type="match status" value="1"/>
</dbReference>
<evidence type="ECO:0000313" key="4">
    <source>
        <dbReference type="EMBL" id="CAG9705239.1"/>
    </source>
</evidence>
<evidence type="ECO:0000256" key="2">
    <source>
        <dbReference type="ARBA" id="ARBA00022741"/>
    </source>
</evidence>
<dbReference type="PANTHER" id="PTHR43585">
    <property type="entry name" value="FUMIPYRROLE BIOSYNTHESIS PROTEIN C"/>
    <property type="match status" value="1"/>
</dbReference>
<dbReference type="EMBL" id="CAKJVE010000004">
    <property type="protein sequence ID" value="CAG9705239.1"/>
    <property type="molecule type" value="Genomic_DNA"/>
</dbReference>
<reference evidence="4" key="1">
    <citation type="submission" date="2021-10" db="EMBL/GenBank/DDBJ databases">
        <authorList>
            <person name="Mesa V."/>
        </authorList>
    </citation>
    <scope>NUCLEOTIDE SEQUENCE</scope>
    <source>
        <strain evidence="4">CC3_PB</strain>
    </source>
</reference>
<dbReference type="InterPro" id="IPR011761">
    <property type="entry name" value="ATP-grasp"/>
</dbReference>
<dbReference type="Pfam" id="PF21360">
    <property type="entry name" value="PylC-like_N"/>
    <property type="match status" value="1"/>
</dbReference>
<evidence type="ECO:0000313" key="5">
    <source>
        <dbReference type="Proteomes" id="UP000789738"/>
    </source>
</evidence>
<keyword evidence="3" id="KW-0067">ATP-binding</keyword>